<evidence type="ECO:0000259" key="2">
    <source>
        <dbReference type="Pfam" id="PF07059"/>
    </source>
</evidence>
<dbReference type="AlphaFoldDB" id="A0AAD9DDL5"/>
<dbReference type="PANTHER" id="PTHR12136">
    <property type="entry name" value="ENHANCED DISEASE RESISTANCE-RELATED"/>
    <property type="match status" value="1"/>
</dbReference>
<name>A0AAD9DDL5_9STRA</name>
<feature type="compositionally biased region" description="Low complexity" evidence="1">
    <location>
        <begin position="194"/>
        <end position="207"/>
    </location>
</feature>
<sequence length="764" mass="84084">MDATIVPLQGPFGGTKAATCSVDGTRNKKKQSKQAAVVNMVFPQGSSRRRAAQQIAKAAVNPDVLCGGFGSGGGGGVSRSSSSSSLMGYERQLSESLHSEEYEETGYSDESYDATSFHNEHKDLSSTIQVKVQASTVQSREYLCAVSTAEEAESWVVALKWAAEHRRRGRYAQIVSDGEHNVHELQRLPTEKISNSAASSVSANEANDIFDDNEDIESSNEDTQGDSGLWSKGSLTSLLLEEEGWTKAEGKESNDSLQSLPKMISPRKSIIEDGPTIIITKVSRFLMPDGSLISWDTQAKASWCPLSIPFPCDLLEIHYRIDMLQLNNCQVRTSEKSIQPESIQELTTYKSIRQILALVRGLQAEFGDNSRTESNSSNADDNSQPSTPQMKGRGSTTLYSKTTHLLDEAESDLLNCLTVKRGRSRTGTIAEVSATMNEYFAAIGTVDSVIRSLSKDQHVCSSSLFQEFLLDSASSVADAPPDLMTDSIEQYVRQWLRLVIRPTTWEKAHLGAAIALRHRLSGPVLSMMSLWLITHFFSMIWSLVSGRSAVVHITLDRYVTLIALAFYLGHNKGSSSRHKVRARKSKIAKADKDESFYVGQLSGEDDDHSTVASEDGDDANDDIMGTLITESLTLSSPLPQYPDNGGITCWSRPSHELFKVRSATYLENRVKTSSAPAIFQCRGVDIWITDNAERNIAKHPSVLGGKLDDEDTFIVNFLLPFANFVAYFSVPPLDQMPRMLQEFGASLSRVINNTATESLRCYQL</sequence>
<protein>
    <submittedName>
        <fullName evidence="3">EDR2 domain-containing protein</fullName>
    </submittedName>
</protein>
<evidence type="ECO:0000313" key="3">
    <source>
        <dbReference type="EMBL" id="KAK1743756.1"/>
    </source>
</evidence>
<comment type="caution">
    <text evidence="3">The sequence shown here is derived from an EMBL/GenBank/DDBJ whole genome shotgun (WGS) entry which is preliminary data.</text>
</comment>
<feature type="compositionally biased region" description="Acidic residues" evidence="1">
    <location>
        <begin position="208"/>
        <end position="224"/>
    </location>
</feature>
<dbReference type="InterPro" id="IPR009769">
    <property type="entry name" value="EDR2_C"/>
</dbReference>
<dbReference type="Pfam" id="PF07059">
    <property type="entry name" value="EDR2_C"/>
    <property type="match status" value="1"/>
</dbReference>
<reference evidence="3" key="1">
    <citation type="submission" date="2023-06" db="EMBL/GenBank/DDBJ databases">
        <title>Survivors Of The Sea: Transcriptome response of Skeletonema marinoi to long-term dormancy.</title>
        <authorList>
            <person name="Pinder M.I.M."/>
            <person name="Kourtchenko O."/>
            <person name="Robertson E.K."/>
            <person name="Larsson T."/>
            <person name="Maumus F."/>
            <person name="Osuna-Cruz C.M."/>
            <person name="Vancaester E."/>
            <person name="Stenow R."/>
            <person name="Vandepoele K."/>
            <person name="Ploug H."/>
            <person name="Bruchert V."/>
            <person name="Godhe A."/>
            <person name="Topel M."/>
        </authorList>
    </citation>
    <scope>NUCLEOTIDE SEQUENCE</scope>
    <source>
        <strain evidence="3">R05AC</strain>
    </source>
</reference>
<dbReference type="InterPro" id="IPR045096">
    <property type="entry name" value="EDR2-like"/>
</dbReference>
<keyword evidence="4" id="KW-1185">Reference proteome</keyword>
<organism evidence="3 4">
    <name type="scientific">Skeletonema marinoi</name>
    <dbReference type="NCBI Taxonomy" id="267567"/>
    <lineage>
        <taxon>Eukaryota</taxon>
        <taxon>Sar</taxon>
        <taxon>Stramenopiles</taxon>
        <taxon>Ochrophyta</taxon>
        <taxon>Bacillariophyta</taxon>
        <taxon>Coscinodiscophyceae</taxon>
        <taxon>Thalassiosirophycidae</taxon>
        <taxon>Thalassiosirales</taxon>
        <taxon>Skeletonemataceae</taxon>
        <taxon>Skeletonema</taxon>
        <taxon>Skeletonema marinoi-dohrnii complex</taxon>
    </lineage>
</organism>
<evidence type="ECO:0000256" key="1">
    <source>
        <dbReference type="SAM" id="MobiDB-lite"/>
    </source>
</evidence>
<accession>A0AAD9DDL5</accession>
<feature type="region of interest" description="Disordered" evidence="1">
    <location>
        <begin position="187"/>
        <end position="230"/>
    </location>
</feature>
<feature type="region of interest" description="Disordered" evidence="1">
    <location>
        <begin position="368"/>
        <end position="396"/>
    </location>
</feature>
<dbReference type="EMBL" id="JATAAI010000008">
    <property type="protein sequence ID" value="KAK1743756.1"/>
    <property type="molecule type" value="Genomic_DNA"/>
</dbReference>
<proteinExistence type="predicted"/>
<gene>
    <name evidence="3" type="ORF">QTG54_005353</name>
</gene>
<feature type="compositionally biased region" description="Polar residues" evidence="1">
    <location>
        <begin position="372"/>
        <end position="396"/>
    </location>
</feature>
<evidence type="ECO:0000313" key="4">
    <source>
        <dbReference type="Proteomes" id="UP001224775"/>
    </source>
</evidence>
<dbReference type="PANTHER" id="PTHR12136:SF41">
    <property type="entry name" value="PLECKSTRIN HOMOLOGY (PH) AND LIPID-BINDING START DOMAINS-CONTAINING PROTEIN"/>
    <property type="match status" value="1"/>
</dbReference>
<feature type="domain" description="Protein ENHANCED DISEASE RESISTANCE 2 C-terminal" evidence="2">
    <location>
        <begin position="650"/>
        <end position="735"/>
    </location>
</feature>
<dbReference type="Proteomes" id="UP001224775">
    <property type="component" value="Unassembled WGS sequence"/>
</dbReference>